<dbReference type="Proteomes" id="UP001163823">
    <property type="component" value="Chromosome 7"/>
</dbReference>
<organism evidence="1 2">
    <name type="scientific">Quillaja saponaria</name>
    <name type="common">Soap bark tree</name>
    <dbReference type="NCBI Taxonomy" id="32244"/>
    <lineage>
        <taxon>Eukaryota</taxon>
        <taxon>Viridiplantae</taxon>
        <taxon>Streptophyta</taxon>
        <taxon>Embryophyta</taxon>
        <taxon>Tracheophyta</taxon>
        <taxon>Spermatophyta</taxon>
        <taxon>Magnoliopsida</taxon>
        <taxon>eudicotyledons</taxon>
        <taxon>Gunneridae</taxon>
        <taxon>Pentapetalae</taxon>
        <taxon>rosids</taxon>
        <taxon>fabids</taxon>
        <taxon>Fabales</taxon>
        <taxon>Quillajaceae</taxon>
        <taxon>Quillaja</taxon>
    </lineage>
</organism>
<dbReference type="AlphaFoldDB" id="A0AAD7PP82"/>
<dbReference type="KEGG" id="qsa:O6P43_018251"/>
<accession>A0AAD7PP82</accession>
<name>A0AAD7PP82_QUISA</name>
<comment type="caution">
    <text evidence="1">The sequence shown here is derived from an EMBL/GenBank/DDBJ whole genome shotgun (WGS) entry which is preliminary data.</text>
</comment>
<sequence>MPKLLNRKRNRYTHFRTRTICFLLPILGLFKVLSFEEAADGKLNSFRAVTLMDLGSGGLKELCRFTYAFRRRHF</sequence>
<reference evidence="1" key="1">
    <citation type="journal article" date="2023" name="Science">
        <title>Elucidation of the pathway for biosynthesis of saponin adjuvants from the soapbark tree.</title>
        <authorList>
            <person name="Reed J."/>
            <person name="Orme A."/>
            <person name="El-Demerdash A."/>
            <person name="Owen C."/>
            <person name="Martin L.B.B."/>
            <person name="Misra R.C."/>
            <person name="Kikuchi S."/>
            <person name="Rejzek M."/>
            <person name="Martin A.C."/>
            <person name="Harkess A."/>
            <person name="Leebens-Mack J."/>
            <person name="Louveau T."/>
            <person name="Stephenson M.J."/>
            <person name="Osbourn A."/>
        </authorList>
    </citation>
    <scope>NUCLEOTIDE SEQUENCE</scope>
    <source>
        <strain evidence="1">S10</strain>
    </source>
</reference>
<gene>
    <name evidence="1" type="ORF">O6P43_018251</name>
</gene>
<evidence type="ECO:0000313" key="1">
    <source>
        <dbReference type="EMBL" id="KAJ7963116.1"/>
    </source>
</evidence>
<dbReference type="EMBL" id="JARAOO010000007">
    <property type="protein sequence ID" value="KAJ7963116.1"/>
    <property type="molecule type" value="Genomic_DNA"/>
</dbReference>
<evidence type="ECO:0000313" key="2">
    <source>
        <dbReference type="Proteomes" id="UP001163823"/>
    </source>
</evidence>
<proteinExistence type="predicted"/>
<keyword evidence="2" id="KW-1185">Reference proteome</keyword>
<protein>
    <submittedName>
        <fullName evidence="1">Uncharacterized protein</fullName>
    </submittedName>
</protein>